<dbReference type="CDD" id="cd00174">
    <property type="entry name" value="SH3"/>
    <property type="match status" value="1"/>
</dbReference>
<keyword evidence="2" id="KW-0479">Metal-binding</keyword>
<gene>
    <name evidence="9" type="ORF">MEDL_24529</name>
</gene>
<comment type="caution">
    <text evidence="9">The sequence shown here is derived from an EMBL/GenBank/DDBJ whole genome shotgun (WGS) entry which is preliminary data.</text>
</comment>
<evidence type="ECO:0000256" key="6">
    <source>
        <dbReference type="PROSITE-ProRule" id="PRU00322"/>
    </source>
</evidence>
<dbReference type="InterPro" id="IPR001876">
    <property type="entry name" value="Znf_RanBP2"/>
</dbReference>
<evidence type="ECO:0008006" key="11">
    <source>
        <dbReference type="Google" id="ProtNLM"/>
    </source>
</evidence>
<keyword evidence="3 6" id="KW-0863">Zinc-finger</keyword>
<evidence type="ECO:0000256" key="4">
    <source>
        <dbReference type="ARBA" id="ARBA00022833"/>
    </source>
</evidence>
<dbReference type="PROSITE" id="PS50199">
    <property type="entry name" value="ZF_RANBP2_2"/>
    <property type="match status" value="1"/>
</dbReference>
<dbReference type="PROSITE" id="PS01358">
    <property type="entry name" value="ZF_RANBP2_1"/>
    <property type="match status" value="1"/>
</dbReference>
<dbReference type="SMART" id="SM00326">
    <property type="entry name" value="SH3"/>
    <property type="match status" value="3"/>
</dbReference>
<dbReference type="Pfam" id="PF07653">
    <property type="entry name" value="SH3_2"/>
    <property type="match status" value="3"/>
</dbReference>
<dbReference type="Gene3D" id="2.30.30.40">
    <property type="entry name" value="SH3 Domains"/>
    <property type="match status" value="3"/>
</dbReference>
<organism evidence="9 10">
    <name type="scientific">Mytilus edulis</name>
    <name type="common">Blue mussel</name>
    <dbReference type="NCBI Taxonomy" id="6550"/>
    <lineage>
        <taxon>Eukaryota</taxon>
        <taxon>Metazoa</taxon>
        <taxon>Spiralia</taxon>
        <taxon>Lophotrochozoa</taxon>
        <taxon>Mollusca</taxon>
        <taxon>Bivalvia</taxon>
        <taxon>Autobranchia</taxon>
        <taxon>Pteriomorphia</taxon>
        <taxon>Mytilida</taxon>
        <taxon>Mytiloidea</taxon>
        <taxon>Mytilidae</taxon>
        <taxon>Mytilinae</taxon>
        <taxon>Mytilus</taxon>
    </lineage>
</organism>
<evidence type="ECO:0000256" key="3">
    <source>
        <dbReference type="ARBA" id="ARBA00022771"/>
    </source>
</evidence>
<dbReference type="OrthoDB" id="9991832at2759"/>
<evidence type="ECO:0000313" key="10">
    <source>
        <dbReference type="Proteomes" id="UP000683360"/>
    </source>
</evidence>
<dbReference type="GO" id="GO:0008270">
    <property type="term" value="F:zinc ion binding"/>
    <property type="evidence" value="ECO:0007669"/>
    <property type="project" value="UniProtKB-KW"/>
</dbReference>
<accession>A0A8S3RQC7</accession>
<proteinExistence type="predicted"/>
<evidence type="ECO:0000259" key="8">
    <source>
        <dbReference type="PROSITE" id="PS50199"/>
    </source>
</evidence>
<protein>
    <recommendedName>
        <fullName evidence="11">SH3 domain-containing protein</fullName>
    </recommendedName>
</protein>
<evidence type="ECO:0000313" key="9">
    <source>
        <dbReference type="EMBL" id="CAG2210470.1"/>
    </source>
</evidence>
<evidence type="ECO:0000256" key="1">
    <source>
        <dbReference type="ARBA" id="ARBA00022443"/>
    </source>
</evidence>
<dbReference type="InterPro" id="IPR001452">
    <property type="entry name" value="SH3_domain"/>
</dbReference>
<dbReference type="AlphaFoldDB" id="A0A8S3RQC7"/>
<feature type="domain" description="SH3" evidence="7">
    <location>
        <begin position="115"/>
        <end position="176"/>
    </location>
</feature>
<dbReference type="PROSITE" id="PS50002">
    <property type="entry name" value="SH3"/>
    <property type="match status" value="3"/>
</dbReference>
<name>A0A8S3RQC7_MYTED</name>
<feature type="domain" description="RanBP2-type" evidence="8">
    <location>
        <begin position="1"/>
        <end position="27"/>
    </location>
</feature>
<reference evidence="9" key="1">
    <citation type="submission" date="2021-03" db="EMBL/GenBank/DDBJ databases">
        <authorList>
            <person name="Bekaert M."/>
        </authorList>
    </citation>
    <scope>NUCLEOTIDE SEQUENCE</scope>
</reference>
<keyword evidence="4" id="KW-0862">Zinc</keyword>
<feature type="domain" description="SH3" evidence="7">
    <location>
        <begin position="179"/>
        <end position="242"/>
    </location>
</feature>
<feature type="domain" description="SH3" evidence="7">
    <location>
        <begin position="51"/>
        <end position="112"/>
    </location>
</feature>
<keyword evidence="1 5" id="KW-0728">SH3 domain</keyword>
<evidence type="ECO:0000256" key="2">
    <source>
        <dbReference type="ARBA" id="ARBA00022723"/>
    </source>
</evidence>
<dbReference type="SUPFAM" id="SSF50044">
    <property type="entry name" value="SH3-domain"/>
    <property type="match status" value="3"/>
</dbReference>
<dbReference type="InterPro" id="IPR036028">
    <property type="entry name" value="SH3-like_dom_sf"/>
</dbReference>
<keyword evidence="10" id="KW-1185">Reference proteome</keyword>
<evidence type="ECO:0000259" key="7">
    <source>
        <dbReference type="PROSITE" id="PS50002"/>
    </source>
</evidence>
<dbReference type="EMBL" id="CAJPWZ010001232">
    <property type="protein sequence ID" value="CAG2210470.1"/>
    <property type="molecule type" value="Genomic_DNA"/>
</dbReference>
<dbReference type="Proteomes" id="UP000683360">
    <property type="component" value="Unassembled WGS sequence"/>
</dbReference>
<evidence type="ECO:0000256" key="5">
    <source>
        <dbReference type="PROSITE-ProRule" id="PRU00192"/>
    </source>
</evidence>
<sequence length="526" mass="60568">MWVCAVCFCQNQERDVECTECKNDRDCKKVEEVSIKSNEAQAAEKGADSSSTGTLLKVLCDFISESDYDTDNLNVKKGDVVKLVDSREGWYWVEHDDTEGWIQANLVQPAEMNTIKRTLLKVLCDFISESDYDTDNLNVKKGDVVKLVDSREGWYWVEHDDTEGWIQANLVQPVEMNTVKRKTYKVKQAFKSKSDYDTDNLNVKKGDVVEHIHVTSDGNWIWVGHGNSEGWIPDYIVEKTDQESIAGDTPPPLPERNYVTAKNTIGTHVKQLDTSSDYKCEDDIYYKTQEINKDKTSSHDKQLNTSSEYDQDPYQALAFYNKSGEQSDYDYAYTELNTKTNEDYDNVSKDISEEPIYEDIEENDGEITIPLNEQKVDSVDYAEQTISHDKEQNLFMNELRNLKSLFHNQLGEITHEFSNCQKEVIIAVNQIKRDFEDEISSIKGRISQIEDDVHENKKNISTIYKMMEQNKDLVNHNNHMSDMVNTENISKGVGQAVPDEANQTNQNNRKQQQNTDNIYSFLIKIK</sequence>